<keyword evidence="1" id="KW-0812">Transmembrane</keyword>
<reference evidence="3 4" key="1">
    <citation type="submission" date="2015-07" db="EMBL/GenBank/DDBJ databases">
        <title>Draft genome sequence of the Amantichitinum ursilacus IGB-41, a new chitin-degrading bacterium.</title>
        <authorList>
            <person name="Kirstahler P."/>
            <person name="Guenther M."/>
            <person name="Grumaz C."/>
            <person name="Rupp S."/>
            <person name="Zibek S."/>
            <person name="Sohn K."/>
        </authorList>
    </citation>
    <scope>NUCLEOTIDE SEQUENCE [LARGE SCALE GENOMIC DNA]</scope>
    <source>
        <strain evidence="3 4">IGB-41</strain>
    </source>
</reference>
<dbReference type="AlphaFoldDB" id="A0A0N0XN44"/>
<dbReference type="Gene3D" id="1.10.10.1320">
    <property type="entry name" value="Anti-sigma factor, zinc-finger domain"/>
    <property type="match status" value="1"/>
</dbReference>
<feature type="transmembrane region" description="Helical" evidence="1">
    <location>
        <begin position="99"/>
        <end position="121"/>
    </location>
</feature>
<dbReference type="Pfam" id="PF13490">
    <property type="entry name" value="zf-HC2"/>
    <property type="match status" value="1"/>
</dbReference>
<dbReference type="STRING" id="857265.WG78_04315"/>
<evidence type="ECO:0000313" key="3">
    <source>
        <dbReference type="EMBL" id="KPC54766.1"/>
    </source>
</evidence>
<proteinExistence type="predicted"/>
<dbReference type="EMBL" id="LAQT01000002">
    <property type="protein sequence ID" value="KPC54766.1"/>
    <property type="molecule type" value="Genomic_DNA"/>
</dbReference>
<gene>
    <name evidence="3" type="ORF">WG78_04315</name>
</gene>
<keyword evidence="4" id="KW-1185">Reference proteome</keyword>
<feature type="domain" description="Putative zinc-finger" evidence="2">
    <location>
        <begin position="5"/>
        <end position="37"/>
    </location>
</feature>
<evidence type="ECO:0000256" key="1">
    <source>
        <dbReference type="SAM" id="Phobius"/>
    </source>
</evidence>
<dbReference type="InterPro" id="IPR027383">
    <property type="entry name" value="Znf_put"/>
</dbReference>
<dbReference type="RefSeq" id="WP_161805066.1">
    <property type="nucleotide sequence ID" value="NZ_LAQT01000002.1"/>
</dbReference>
<accession>A0A0N0XN44</accession>
<protein>
    <recommendedName>
        <fullName evidence="2">Putative zinc-finger domain-containing protein</fullName>
    </recommendedName>
</protein>
<keyword evidence="1" id="KW-0472">Membrane</keyword>
<evidence type="ECO:0000313" key="4">
    <source>
        <dbReference type="Proteomes" id="UP000037939"/>
    </source>
</evidence>
<dbReference type="PATRIC" id="fig|857265.3.peg.885"/>
<dbReference type="Proteomes" id="UP000037939">
    <property type="component" value="Unassembled WGS sequence"/>
</dbReference>
<organism evidence="3 4">
    <name type="scientific">Amantichitinum ursilacus</name>
    <dbReference type="NCBI Taxonomy" id="857265"/>
    <lineage>
        <taxon>Bacteria</taxon>
        <taxon>Pseudomonadati</taxon>
        <taxon>Pseudomonadota</taxon>
        <taxon>Betaproteobacteria</taxon>
        <taxon>Neisseriales</taxon>
        <taxon>Chitinibacteraceae</taxon>
        <taxon>Amantichitinum</taxon>
    </lineage>
</organism>
<name>A0A0N0XN44_9NEIS</name>
<sequence>MNHDQVQARLSAMLDHALPAAEAAEITLHLATCAECQHAWAAQQALQTWIKRDAVQAVPAGLVQQLSQHLAQQTAAPVLIAAPAPATVSEKPTRTRPLWLWPGFAGLGGVLAGGLLTLLLLPRAPEAQTQIAQEVFASHIRALQAGHLSDVVSTDQHTVKPWFAGKLDFSPPVHDLAAEGFPLIGGRLDYLQQRPVAALVYRHQLHVINVFVWPASTTHQPAPRLLQQQGYQMVAWQQEGMNCWAVSDLNTPELQKFASLLQQH</sequence>
<keyword evidence="1" id="KW-1133">Transmembrane helix</keyword>
<comment type="caution">
    <text evidence="3">The sequence shown here is derived from an EMBL/GenBank/DDBJ whole genome shotgun (WGS) entry which is preliminary data.</text>
</comment>
<dbReference type="InterPro" id="IPR041916">
    <property type="entry name" value="Anti_sigma_zinc_sf"/>
</dbReference>
<evidence type="ECO:0000259" key="2">
    <source>
        <dbReference type="Pfam" id="PF13490"/>
    </source>
</evidence>